<sequence>AVLVLCDLFMPKTLDRKILGWVGIAAVFAAMAATAAMVGGPVQSILHDTFRIDSFSLAFKLLLLCGGVLVLFLAVSYEPK</sequence>
<evidence type="ECO:0000256" key="1">
    <source>
        <dbReference type="SAM" id="Phobius"/>
    </source>
</evidence>
<organism evidence="2 3">
    <name type="scientific">Alkalihalophilus pseudofirmus</name>
    <name type="common">Bacillus pseudofirmus</name>
    <dbReference type="NCBI Taxonomy" id="79885"/>
    <lineage>
        <taxon>Bacteria</taxon>
        <taxon>Bacillati</taxon>
        <taxon>Bacillota</taxon>
        <taxon>Bacilli</taxon>
        <taxon>Bacillales</taxon>
        <taxon>Bacillaceae</taxon>
        <taxon>Alkalihalophilus</taxon>
    </lineage>
</organism>
<reference evidence="2" key="1">
    <citation type="submission" date="2023-10" db="EMBL/GenBank/DDBJ databases">
        <title>Screening of Alkalihalophilus pseudofirmusBZ-TG-HK211 and Its Alleviation of Salt Stress on Rapeseed Growth.</title>
        <authorList>
            <person name="Zhao B."/>
            <person name="Guo T."/>
        </authorList>
    </citation>
    <scope>NUCLEOTIDE SEQUENCE</scope>
    <source>
        <strain evidence="2">BZ-TG-HK211</strain>
    </source>
</reference>
<keyword evidence="1" id="KW-0812">Transmembrane</keyword>
<keyword evidence="1" id="KW-1133">Transmembrane helix</keyword>
<feature type="transmembrane region" description="Helical" evidence="1">
    <location>
        <begin position="57"/>
        <end position="77"/>
    </location>
</feature>
<evidence type="ECO:0000313" key="2">
    <source>
        <dbReference type="EMBL" id="MDV2888374.1"/>
    </source>
</evidence>
<dbReference type="Proteomes" id="UP001285636">
    <property type="component" value="Unassembled WGS sequence"/>
</dbReference>
<comment type="caution">
    <text evidence="2">The sequence shown here is derived from an EMBL/GenBank/DDBJ whole genome shotgun (WGS) entry which is preliminary data.</text>
</comment>
<gene>
    <name evidence="2" type="ORF">RYX45_24750</name>
</gene>
<dbReference type="EMBL" id="JAWJAY010001360">
    <property type="protein sequence ID" value="MDV2888374.1"/>
    <property type="molecule type" value="Genomic_DNA"/>
</dbReference>
<protein>
    <submittedName>
        <fullName evidence="2">NADH-quinone oxidoreductase subunit N</fullName>
    </submittedName>
</protein>
<feature type="non-terminal residue" evidence="2">
    <location>
        <position position="80"/>
    </location>
</feature>
<accession>A0AAJ2U4C8</accession>
<feature type="transmembrane region" description="Helical" evidence="1">
    <location>
        <begin position="18"/>
        <end position="37"/>
    </location>
</feature>
<keyword evidence="1" id="KW-0472">Membrane</keyword>
<feature type="non-terminal residue" evidence="2">
    <location>
        <position position="1"/>
    </location>
</feature>
<dbReference type="AlphaFoldDB" id="A0AAJ2U4C8"/>
<name>A0AAJ2U4C8_ALKPS</name>
<evidence type="ECO:0000313" key="3">
    <source>
        <dbReference type="Proteomes" id="UP001285636"/>
    </source>
</evidence>
<proteinExistence type="predicted"/>